<proteinExistence type="predicted"/>
<evidence type="ECO:0000313" key="2">
    <source>
        <dbReference type="EMBL" id="PDQ35402.1"/>
    </source>
</evidence>
<accession>A0A2A6FRA0</accession>
<reference evidence="3" key="1">
    <citation type="submission" date="2017-03" db="EMBL/GenBank/DDBJ databases">
        <authorList>
            <person name="Lund M.B."/>
        </authorList>
    </citation>
    <scope>NUCLEOTIDE SEQUENCE [LARGE SCALE GENOMIC DNA]</scope>
</reference>
<dbReference type="EMBL" id="NAEP01000034">
    <property type="protein sequence ID" value="PDQ35402.1"/>
    <property type="molecule type" value="Genomic_DNA"/>
</dbReference>
<gene>
    <name evidence="2" type="ORF">B5766_06140</name>
</gene>
<dbReference type="Proteomes" id="UP000219994">
    <property type="component" value="Unassembled WGS sequence"/>
</dbReference>
<evidence type="ECO:0000256" key="1">
    <source>
        <dbReference type="SAM" id="MobiDB-lite"/>
    </source>
</evidence>
<feature type="region of interest" description="Disordered" evidence="1">
    <location>
        <begin position="1"/>
        <end position="81"/>
    </location>
</feature>
<evidence type="ECO:0000313" key="3">
    <source>
        <dbReference type="Proteomes" id="UP000219994"/>
    </source>
</evidence>
<comment type="caution">
    <text evidence="2">The sequence shown here is derived from an EMBL/GenBank/DDBJ whole genome shotgun (WGS) entry which is preliminary data.</text>
</comment>
<name>A0A2A6FRA0_9MICO</name>
<organism evidence="2 3">
    <name type="scientific">Candidatus Lumbricidiphila eiseniae</name>
    <dbReference type="NCBI Taxonomy" id="1969409"/>
    <lineage>
        <taxon>Bacteria</taxon>
        <taxon>Bacillati</taxon>
        <taxon>Actinomycetota</taxon>
        <taxon>Actinomycetes</taxon>
        <taxon>Micrococcales</taxon>
        <taxon>Microbacteriaceae</taxon>
        <taxon>Candidatus Lumbricidiphila</taxon>
    </lineage>
</organism>
<sequence length="81" mass="9283">MATASRQLDHQKRARPPPTVLNRGYLRGNRRHAGARIRRSSTEVRSCSVDLPRHRRPRLTQHRSDLPDRPPGIYSPTPSPI</sequence>
<dbReference type="AlphaFoldDB" id="A0A2A6FRA0"/>
<feature type="compositionally biased region" description="Basic residues" evidence="1">
    <location>
        <begin position="28"/>
        <end position="39"/>
    </location>
</feature>
<protein>
    <submittedName>
        <fullName evidence="2">Uncharacterized protein</fullName>
    </submittedName>
</protein>